<dbReference type="Proteomes" id="UP000326678">
    <property type="component" value="Chromosome Gxm2"/>
</dbReference>
<dbReference type="KEGG" id="nsh:GXM_07641"/>
<evidence type="ECO:0000313" key="3">
    <source>
        <dbReference type="Proteomes" id="UP000326678"/>
    </source>
</evidence>
<keyword evidence="3" id="KW-1185">Reference proteome</keyword>
<dbReference type="AlphaFoldDB" id="A0A5P8WBI3"/>
<reference evidence="2 3" key="1">
    <citation type="submission" date="2019-10" db="EMBL/GenBank/DDBJ databases">
        <title>Genomic and transcriptomic insights into the perfect genentic adaptation of a filamentous nitrogen-fixing cyanobacterium to rice fields.</title>
        <authorList>
            <person name="Chen Z."/>
        </authorList>
    </citation>
    <scope>NUCLEOTIDE SEQUENCE [LARGE SCALE GENOMIC DNA]</scope>
    <source>
        <strain evidence="2">CCNUC1</strain>
    </source>
</reference>
<gene>
    <name evidence="2" type="ORF">GXM_07641</name>
</gene>
<protein>
    <submittedName>
        <fullName evidence="2">Uncharacterized protein</fullName>
    </submittedName>
</protein>
<dbReference type="EMBL" id="CP045227">
    <property type="protein sequence ID" value="QFS50147.1"/>
    <property type="molecule type" value="Genomic_DNA"/>
</dbReference>
<evidence type="ECO:0000313" key="2">
    <source>
        <dbReference type="EMBL" id="QFS50147.1"/>
    </source>
</evidence>
<accession>A0A5P8WBI3</accession>
<organism evidence="2 3">
    <name type="scientific">Nostoc sphaeroides CCNUC1</name>
    <dbReference type="NCBI Taxonomy" id="2653204"/>
    <lineage>
        <taxon>Bacteria</taxon>
        <taxon>Bacillati</taxon>
        <taxon>Cyanobacteriota</taxon>
        <taxon>Cyanophyceae</taxon>
        <taxon>Nostocales</taxon>
        <taxon>Nostocaceae</taxon>
        <taxon>Nostoc</taxon>
    </lineage>
</organism>
<sequence>MLGNNAQNRCKSYSTQSNPASLFENQDCGDEVKGCHEGTCFAAPVAQNEKSSKEAIANQTQEEAEASNPASLLVENSVSAGEVKTIQNSKLSISLLQSVGA</sequence>
<dbReference type="RefSeq" id="WP_194198959.1">
    <property type="nucleotide sequence ID" value="NZ_CP045227.1"/>
</dbReference>
<name>A0A5P8WBI3_9NOSO</name>
<feature type="region of interest" description="Disordered" evidence="1">
    <location>
        <begin position="51"/>
        <end position="70"/>
    </location>
</feature>
<evidence type="ECO:0000256" key="1">
    <source>
        <dbReference type="SAM" id="MobiDB-lite"/>
    </source>
</evidence>
<proteinExistence type="predicted"/>